<evidence type="ECO:0000256" key="5">
    <source>
        <dbReference type="ARBA" id="ARBA00023136"/>
    </source>
</evidence>
<dbReference type="Pfam" id="PF01027">
    <property type="entry name" value="Bax1-I"/>
    <property type="match status" value="1"/>
</dbReference>
<feature type="transmembrane region" description="Helical" evidence="6">
    <location>
        <begin position="136"/>
        <end position="160"/>
    </location>
</feature>
<keyword evidence="4 6" id="KW-1133">Transmembrane helix</keyword>
<feature type="transmembrane region" description="Helical" evidence="6">
    <location>
        <begin position="21"/>
        <end position="43"/>
    </location>
</feature>
<dbReference type="InterPro" id="IPR006214">
    <property type="entry name" value="Bax_inhibitor_1-related"/>
</dbReference>
<dbReference type="OMA" id="SRDFIMH"/>
<feature type="transmembrane region" description="Helical" evidence="6">
    <location>
        <begin position="81"/>
        <end position="103"/>
    </location>
</feature>
<dbReference type="OrthoDB" id="1277691at2759"/>
<feature type="transmembrane region" description="Helical" evidence="6">
    <location>
        <begin position="166"/>
        <end position="187"/>
    </location>
</feature>
<dbReference type="AlphaFoldDB" id="A0A1D2MYJ5"/>
<dbReference type="GO" id="GO:2001234">
    <property type="term" value="P:negative regulation of apoptotic signaling pathway"/>
    <property type="evidence" value="ECO:0007669"/>
    <property type="project" value="TreeGrafter"/>
</dbReference>
<dbReference type="GO" id="GO:0033119">
    <property type="term" value="P:negative regulation of RNA splicing"/>
    <property type="evidence" value="ECO:0007669"/>
    <property type="project" value="TreeGrafter"/>
</dbReference>
<dbReference type="EMBL" id="LJIJ01000417">
    <property type="protein sequence ID" value="ODM97725.1"/>
    <property type="molecule type" value="Genomic_DNA"/>
</dbReference>
<evidence type="ECO:0000256" key="4">
    <source>
        <dbReference type="ARBA" id="ARBA00022989"/>
    </source>
</evidence>
<evidence type="ECO:0000256" key="6">
    <source>
        <dbReference type="RuleBase" id="RU004379"/>
    </source>
</evidence>
<dbReference type="PANTHER" id="PTHR23291:SF32">
    <property type="entry name" value="BAX INHIBITOR 1"/>
    <property type="match status" value="1"/>
</dbReference>
<evidence type="ECO:0000313" key="8">
    <source>
        <dbReference type="Proteomes" id="UP000094527"/>
    </source>
</evidence>
<evidence type="ECO:0000313" key="7">
    <source>
        <dbReference type="EMBL" id="ODM97725.1"/>
    </source>
</evidence>
<evidence type="ECO:0000256" key="2">
    <source>
        <dbReference type="ARBA" id="ARBA00010350"/>
    </source>
</evidence>
<proteinExistence type="inferred from homology"/>
<keyword evidence="8" id="KW-1185">Reference proteome</keyword>
<name>A0A1D2MYJ5_ORCCI</name>
<dbReference type="Proteomes" id="UP000094527">
    <property type="component" value="Unassembled WGS sequence"/>
</dbReference>
<feature type="transmembrane region" description="Helical" evidence="6">
    <location>
        <begin position="109"/>
        <end position="129"/>
    </location>
</feature>
<comment type="caution">
    <text evidence="7">The sequence shown here is derived from an EMBL/GenBank/DDBJ whole genome shotgun (WGS) entry which is preliminary data.</text>
</comment>
<comment type="similarity">
    <text evidence="2 6">Belongs to the BI1 family.</text>
</comment>
<dbReference type="PANTHER" id="PTHR23291">
    <property type="entry name" value="BAX INHIBITOR-RELATED"/>
    <property type="match status" value="1"/>
</dbReference>
<sequence length="235" mass="26072">MDLLQNFTNMMNNKLDQPIRGHLKNVYASISSATFAAAAGSFIHCNGYFEGGLLSAIGSVILMCMLAFSRNPDGKDDGTRFLYLNGFALCTGLSTGPLIDLVWDIEPSIVVSALMYTCVIFTCFSLSAIIAPEGKYLMLGAPLMSTLSAMLLASILNIFIRSHTIAYMQLIVGLLVMSAFILYDTHLIMEKFRMGDKDYIWHALTLFMDLASIFKHILILLADKEQGSRKKDNRR</sequence>
<dbReference type="CDD" id="cd10430">
    <property type="entry name" value="BI-1"/>
    <property type="match status" value="1"/>
</dbReference>
<comment type="subcellular location">
    <subcellularLocation>
        <location evidence="1">Membrane</location>
        <topology evidence="1">Multi-pass membrane protein</topology>
    </subcellularLocation>
</comment>
<feature type="transmembrane region" description="Helical" evidence="6">
    <location>
        <begin position="199"/>
        <end position="222"/>
    </location>
</feature>
<evidence type="ECO:0000256" key="1">
    <source>
        <dbReference type="ARBA" id="ARBA00004141"/>
    </source>
</evidence>
<gene>
    <name evidence="7" type="ORF">Ocin01_08962</name>
</gene>
<dbReference type="GO" id="GO:0034620">
    <property type="term" value="P:cellular response to unfolded protein"/>
    <property type="evidence" value="ECO:0007669"/>
    <property type="project" value="TreeGrafter"/>
</dbReference>
<organism evidence="7 8">
    <name type="scientific">Orchesella cincta</name>
    <name type="common">Springtail</name>
    <name type="synonym">Podura cincta</name>
    <dbReference type="NCBI Taxonomy" id="48709"/>
    <lineage>
        <taxon>Eukaryota</taxon>
        <taxon>Metazoa</taxon>
        <taxon>Ecdysozoa</taxon>
        <taxon>Arthropoda</taxon>
        <taxon>Hexapoda</taxon>
        <taxon>Collembola</taxon>
        <taxon>Entomobryomorpha</taxon>
        <taxon>Entomobryoidea</taxon>
        <taxon>Orchesellidae</taxon>
        <taxon>Orchesellinae</taxon>
        <taxon>Orchesella</taxon>
    </lineage>
</organism>
<keyword evidence="5 6" id="KW-0472">Membrane</keyword>
<keyword evidence="3 6" id="KW-0812">Transmembrane</keyword>
<evidence type="ECO:0000256" key="3">
    <source>
        <dbReference type="ARBA" id="ARBA00022692"/>
    </source>
</evidence>
<feature type="transmembrane region" description="Helical" evidence="6">
    <location>
        <begin position="49"/>
        <end position="69"/>
    </location>
</feature>
<dbReference type="GO" id="GO:0031966">
    <property type="term" value="C:mitochondrial membrane"/>
    <property type="evidence" value="ECO:0007669"/>
    <property type="project" value="TreeGrafter"/>
</dbReference>
<dbReference type="GO" id="GO:0019899">
    <property type="term" value="F:enzyme binding"/>
    <property type="evidence" value="ECO:0007669"/>
    <property type="project" value="TreeGrafter"/>
</dbReference>
<reference evidence="7 8" key="1">
    <citation type="journal article" date="2016" name="Genome Biol. Evol.">
        <title>Gene Family Evolution Reflects Adaptation to Soil Environmental Stressors in the Genome of the Collembolan Orchesella cincta.</title>
        <authorList>
            <person name="Faddeeva-Vakhrusheva A."/>
            <person name="Derks M.F."/>
            <person name="Anvar S.Y."/>
            <person name="Agamennone V."/>
            <person name="Suring W."/>
            <person name="Smit S."/>
            <person name="van Straalen N.M."/>
            <person name="Roelofs D."/>
        </authorList>
    </citation>
    <scope>NUCLEOTIDE SEQUENCE [LARGE SCALE GENOMIC DNA]</scope>
    <source>
        <tissue evidence="7">Mixed pool</tissue>
    </source>
</reference>
<protein>
    <submittedName>
        <fullName evidence="7">Putative Bax inhibitor 1</fullName>
    </submittedName>
</protein>
<dbReference type="STRING" id="48709.A0A1D2MYJ5"/>
<accession>A0A1D2MYJ5</accession>